<feature type="compositionally biased region" description="Gly residues" evidence="1">
    <location>
        <begin position="361"/>
        <end position="370"/>
    </location>
</feature>
<evidence type="ECO:0000256" key="1">
    <source>
        <dbReference type="SAM" id="MobiDB-lite"/>
    </source>
</evidence>
<feature type="compositionally biased region" description="Basic and acidic residues" evidence="1">
    <location>
        <begin position="1"/>
        <end position="15"/>
    </location>
</feature>
<accession>A0A840NGG0</accession>
<reference evidence="2 3" key="1">
    <citation type="submission" date="2020-08" db="EMBL/GenBank/DDBJ databases">
        <title>Sequencing the genomes of 1000 actinobacteria strains.</title>
        <authorList>
            <person name="Klenk H.-P."/>
        </authorList>
    </citation>
    <scope>NUCLEOTIDE SEQUENCE [LARGE SCALE GENOMIC DNA]</scope>
    <source>
        <strain evidence="2 3">DSM 45582</strain>
    </source>
</reference>
<feature type="compositionally biased region" description="Basic residues" evidence="1">
    <location>
        <begin position="285"/>
        <end position="295"/>
    </location>
</feature>
<comment type="caution">
    <text evidence="2">The sequence shown here is derived from an EMBL/GenBank/DDBJ whole genome shotgun (WGS) entry which is preliminary data.</text>
</comment>
<organism evidence="2 3">
    <name type="scientific">Saccharopolyspora gloriosae</name>
    <dbReference type="NCBI Taxonomy" id="455344"/>
    <lineage>
        <taxon>Bacteria</taxon>
        <taxon>Bacillati</taxon>
        <taxon>Actinomycetota</taxon>
        <taxon>Actinomycetes</taxon>
        <taxon>Pseudonocardiales</taxon>
        <taxon>Pseudonocardiaceae</taxon>
        <taxon>Saccharopolyspora</taxon>
    </lineage>
</organism>
<gene>
    <name evidence="2" type="ORF">BJ969_003752</name>
</gene>
<dbReference type="Proteomes" id="UP000580474">
    <property type="component" value="Unassembled WGS sequence"/>
</dbReference>
<dbReference type="RefSeq" id="WP_184480443.1">
    <property type="nucleotide sequence ID" value="NZ_JACHIV010000001.1"/>
</dbReference>
<dbReference type="EMBL" id="JACHIV010000001">
    <property type="protein sequence ID" value="MBB5070664.1"/>
    <property type="molecule type" value="Genomic_DNA"/>
</dbReference>
<feature type="region of interest" description="Disordered" evidence="1">
    <location>
        <begin position="278"/>
        <end position="306"/>
    </location>
</feature>
<sequence length="435" mass="47926">MRAFSRDSREAEFRRSPRPTRGGPTPNAEESALLELQRTVGNAAVAKLLADRARHSAPPGAKPRPATFRGARVGSGATTARPVPVQRSAVVNGQPVTVGDPRLTTDKMIEWVQDQSRREYESMNEFEQHAAENTDYLGNMPSGQWVRFSRTGINVLGERHTGVTLPDMLKVVSGRTPPGYLYEPFSTDDFSQEPRTEAAYRAGLGEVRGKFEVGEDFDWRPHALESLYPKMGETMSMLLGYLESDRLREISESEDASYLGRAAARFLKIAWAYGKDVQNDGHPKDARKKLAKQRNRPGGGGLKRGVKGDKIDSFLADMPTGANLANHLLADEGKRYQNPVRSYVAALVEELSERGAAGDAPSGGGQGGPEGMRKAFLGQRNTGMADRVREVGGVRYVGVGSEHLDPVRELLIRGPGEYHFYQLTDEGPYELYQLY</sequence>
<keyword evidence="3" id="KW-1185">Reference proteome</keyword>
<name>A0A840NGG0_9PSEU</name>
<feature type="region of interest" description="Disordered" evidence="1">
    <location>
        <begin position="1"/>
        <end position="32"/>
    </location>
</feature>
<evidence type="ECO:0000313" key="2">
    <source>
        <dbReference type="EMBL" id="MBB5070664.1"/>
    </source>
</evidence>
<protein>
    <submittedName>
        <fullName evidence="2">Uncharacterized protein</fullName>
    </submittedName>
</protein>
<dbReference type="AlphaFoldDB" id="A0A840NGG0"/>
<proteinExistence type="predicted"/>
<evidence type="ECO:0000313" key="3">
    <source>
        <dbReference type="Proteomes" id="UP000580474"/>
    </source>
</evidence>
<feature type="region of interest" description="Disordered" evidence="1">
    <location>
        <begin position="52"/>
        <end position="80"/>
    </location>
</feature>
<feature type="region of interest" description="Disordered" evidence="1">
    <location>
        <begin position="355"/>
        <end position="374"/>
    </location>
</feature>